<dbReference type="Pfam" id="PF13992">
    <property type="entry name" value="YecR"/>
    <property type="match status" value="1"/>
</dbReference>
<dbReference type="RefSeq" id="WP_043049590.1">
    <property type="nucleotide sequence ID" value="NZ_JXCQ01000027.1"/>
</dbReference>
<reference evidence="2 3" key="1">
    <citation type="submission" date="2015-01" db="EMBL/GenBank/DDBJ databases">
        <title>Genome sequence of the beneficial rhizobacterium Pseudomonas fluorescens 2-79.</title>
        <authorList>
            <person name="Thuermer A."/>
            <person name="Daniel R."/>
        </authorList>
    </citation>
    <scope>NUCLEOTIDE SEQUENCE [LARGE SCALE GENOMIC DNA]</scope>
    <source>
        <strain evidence="2 3">2-79</strain>
    </source>
</reference>
<dbReference type="PROSITE" id="PS51257">
    <property type="entry name" value="PROKAR_LIPOPROTEIN"/>
    <property type="match status" value="1"/>
</dbReference>
<sequence length="102" mass="10971">MKPITLALPFAVLLLAGCATPKQWEPTGGSKSDGIVQLSYEQGQFENGQSNAAQGLTAATGRCQFWGYKGAERSGAEKSVCRTMGKFNCLETTVTQDYLCKK</sequence>
<dbReference type="InterPro" id="IPR025731">
    <property type="entry name" value="YecR-like"/>
</dbReference>
<dbReference type="EMBL" id="JXCQ01000027">
    <property type="protein sequence ID" value="KIR21392.1"/>
    <property type="molecule type" value="Genomic_DNA"/>
</dbReference>
<proteinExistence type="predicted"/>
<comment type="caution">
    <text evidence="2">The sequence shown here is derived from an EMBL/GenBank/DDBJ whole genome shotgun (WGS) entry which is preliminary data.</text>
</comment>
<organism evidence="2 3">
    <name type="scientific">Pseudomonas fluorescens</name>
    <dbReference type="NCBI Taxonomy" id="294"/>
    <lineage>
        <taxon>Bacteria</taxon>
        <taxon>Pseudomonadati</taxon>
        <taxon>Pseudomonadota</taxon>
        <taxon>Gammaproteobacteria</taxon>
        <taxon>Pseudomonadales</taxon>
        <taxon>Pseudomonadaceae</taxon>
        <taxon>Pseudomonas</taxon>
    </lineage>
</organism>
<feature type="chain" id="PRO_5002220622" description="Lipoprotein" evidence="1">
    <location>
        <begin position="22"/>
        <end position="102"/>
    </location>
</feature>
<feature type="signal peptide" evidence="1">
    <location>
        <begin position="1"/>
        <end position="21"/>
    </location>
</feature>
<evidence type="ECO:0000256" key="1">
    <source>
        <dbReference type="SAM" id="SignalP"/>
    </source>
</evidence>
<protein>
    <recommendedName>
        <fullName evidence="4">Lipoprotein</fullName>
    </recommendedName>
</protein>
<dbReference type="AlphaFoldDB" id="A0A0D0RPG3"/>
<evidence type="ECO:0000313" key="3">
    <source>
        <dbReference type="Proteomes" id="UP000032210"/>
    </source>
</evidence>
<evidence type="ECO:0000313" key="2">
    <source>
        <dbReference type="EMBL" id="KIR21392.1"/>
    </source>
</evidence>
<evidence type="ECO:0008006" key="4">
    <source>
        <dbReference type="Google" id="ProtNLM"/>
    </source>
</evidence>
<name>A0A0D0RPG3_PSEFL</name>
<dbReference type="PATRIC" id="fig|294.125.peg.3294"/>
<accession>A0A0D0RPG3</accession>
<gene>
    <name evidence="2" type="ORF">PFLU3_32130</name>
</gene>
<keyword evidence="1" id="KW-0732">Signal</keyword>
<dbReference type="Proteomes" id="UP000032210">
    <property type="component" value="Unassembled WGS sequence"/>
</dbReference>